<feature type="transmembrane region" description="Helical" evidence="1">
    <location>
        <begin position="194"/>
        <end position="212"/>
    </location>
</feature>
<sequence length="225" mass="24886">MSGSEKRMCIKIIWPILITSIGYAILRYNVVGTVPWKDLPIFIFNKGVSLAGVILLTLSFSIRPINNLGIANLNLGKESRKIMGIVGLLLTIFHVLLSFLIFNPQYYPKFFAGDNSLSVIGNFSLLAGMGSFMVLGLYHWCFGNRTKGKEVLIKIITSKTFLLGLLFMMGVHLFFMGYSGWFTPSKWQGRLPPISLISFVVVLLGFFANGLGRGKQPAVANPKAT</sequence>
<evidence type="ECO:0000313" key="3">
    <source>
        <dbReference type="Proteomes" id="UP000267585"/>
    </source>
</evidence>
<feature type="transmembrane region" description="Helical" evidence="1">
    <location>
        <begin position="122"/>
        <end position="140"/>
    </location>
</feature>
<protein>
    <recommendedName>
        <fullName evidence="4">Ferric oxidoreductase domain-containing protein</fullName>
    </recommendedName>
</protein>
<comment type="caution">
    <text evidence="2">The sequence shown here is derived from an EMBL/GenBank/DDBJ whole genome shotgun (WGS) entry which is preliminary data.</text>
</comment>
<evidence type="ECO:0008006" key="4">
    <source>
        <dbReference type="Google" id="ProtNLM"/>
    </source>
</evidence>
<proteinExistence type="predicted"/>
<evidence type="ECO:0000313" key="2">
    <source>
        <dbReference type="EMBL" id="RTE52696.1"/>
    </source>
</evidence>
<dbReference type="AlphaFoldDB" id="A0A3S0AD04"/>
<organism evidence="2 3">
    <name type="scientific">Arenibacter aquaticus</name>
    <dbReference type="NCBI Taxonomy" id="2489054"/>
    <lineage>
        <taxon>Bacteria</taxon>
        <taxon>Pseudomonadati</taxon>
        <taxon>Bacteroidota</taxon>
        <taxon>Flavobacteriia</taxon>
        <taxon>Flavobacteriales</taxon>
        <taxon>Flavobacteriaceae</taxon>
        <taxon>Arenibacter</taxon>
    </lineage>
</organism>
<evidence type="ECO:0000256" key="1">
    <source>
        <dbReference type="SAM" id="Phobius"/>
    </source>
</evidence>
<accession>A0A3S0AD04</accession>
<gene>
    <name evidence="2" type="ORF">EHW67_13535</name>
</gene>
<keyword evidence="1" id="KW-0812">Transmembrane</keyword>
<keyword evidence="3" id="KW-1185">Reference proteome</keyword>
<feature type="transmembrane region" description="Helical" evidence="1">
    <location>
        <begin position="42"/>
        <end position="62"/>
    </location>
</feature>
<feature type="transmembrane region" description="Helical" evidence="1">
    <location>
        <begin position="12"/>
        <end position="30"/>
    </location>
</feature>
<feature type="transmembrane region" description="Helical" evidence="1">
    <location>
        <begin position="82"/>
        <end position="102"/>
    </location>
</feature>
<dbReference type="RefSeq" id="WP_126162930.1">
    <property type="nucleotide sequence ID" value="NZ_RQPJ01000014.1"/>
</dbReference>
<feature type="transmembrane region" description="Helical" evidence="1">
    <location>
        <begin position="161"/>
        <end position="182"/>
    </location>
</feature>
<dbReference type="EMBL" id="RQPJ01000014">
    <property type="protein sequence ID" value="RTE52696.1"/>
    <property type="molecule type" value="Genomic_DNA"/>
</dbReference>
<keyword evidence="1" id="KW-0472">Membrane</keyword>
<reference evidence="2 3" key="1">
    <citation type="submission" date="2018-11" db="EMBL/GenBank/DDBJ databases">
        <title>Arenibacter aquaticus sp.nov., a marine bacterium isolated from surface seawater in the South China Sea.</title>
        <authorList>
            <person name="Guo J."/>
            <person name="Sun J."/>
        </authorList>
    </citation>
    <scope>NUCLEOTIDE SEQUENCE [LARGE SCALE GENOMIC DNA]</scope>
    <source>
        <strain evidence="2 3">GUO666</strain>
    </source>
</reference>
<dbReference type="OrthoDB" id="1431991at2"/>
<dbReference type="Proteomes" id="UP000267585">
    <property type="component" value="Unassembled WGS sequence"/>
</dbReference>
<name>A0A3S0AD04_9FLAO</name>
<keyword evidence="1" id="KW-1133">Transmembrane helix</keyword>